<dbReference type="PANTHER" id="PTHR14030">
    <property type="entry name" value="MITOTIC CHECKPOINT SERINE/THREONINE-PROTEIN KINASE BUB1"/>
    <property type="match status" value="1"/>
</dbReference>
<dbReference type="InterPro" id="IPR015661">
    <property type="entry name" value="Bub1/Mad3"/>
</dbReference>
<dbReference type="GO" id="GO:0004672">
    <property type="term" value="F:protein kinase activity"/>
    <property type="evidence" value="ECO:0007669"/>
    <property type="project" value="TreeGrafter"/>
</dbReference>
<protein>
    <submittedName>
        <fullName evidence="1">Uncharacterized protein</fullName>
    </submittedName>
</protein>
<proteinExistence type="predicted"/>
<gene>
    <name evidence="1" type="ORF">MERR_LOCUS9225</name>
</gene>
<comment type="caution">
    <text evidence="1">The sequence shown here is derived from an EMBL/GenBank/DDBJ whole genome shotgun (WGS) entry which is preliminary data.</text>
</comment>
<name>A0A6D2I9I6_9BRAS</name>
<dbReference type="OrthoDB" id="248495at2759"/>
<dbReference type="GO" id="GO:0051754">
    <property type="term" value="P:meiotic sister chromatid cohesion, centromeric"/>
    <property type="evidence" value="ECO:0007669"/>
    <property type="project" value="TreeGrafter"/>
</dbReference>
<organism evidence="1 2">
    <name type="scientific">Microthlaspi erraticum</name>
    <dbReference type="NCBI Taxonomy" id="1685480"/>
    <lineage>
        <taxon>Eukaryota</taxon>
        <taxon>Viridiplantae</taxon>
        <taxon>Streptophyta</taxon>
        <taxon>Embryophyta</taxon>
        <taxon>Tracheophyta</taxon>
        <taxon>Spermatophyta</taxon>
        <taxon>Magnoliopsida</taxon>
        <taxon>eudicotyledons</taxon>
        <taxon>Gunneridae</taxon>
        <taxon>Pentapetalae</taxon>
        <taxon>rosids</taxon>
        <taxon>malvids</taxon>
        <taxon>Brassicales</taxon>
        <taxon>Brassicaceae</taxon>
        <taxon>Coluteocarpeae</taxon>
        <taxon>Microthlaspi</taxon>
    </lineage>
</organism>
<evidence type="ECO:0000313" key="2">
    <source>
        <dbReference type="Proteomes" id="UP000467841"/>
    </source>
</evidence>
<accession>A0A6D2I9I6</accession>
<sequence>MKEKKPWKFQVDTYALCGIIHQMMHNTDMEVIKRPSRDGGQINLPNGLLSRELDLMPDLWTELFTKLLNRDACEDDTETLRNIRRSLEFYLYSDCRIMEHLNGLLAKQRVQVNEFLAKQRV</sequence>
<dbReference type="AlphaFoldDB" id="A0A6D2I9I6"/>
<dbReference type="Gene3D" id="1.10.510.10">
    <property type="entry name" value="Transferase(Phosphotransferase) domain 1"/>
    <property type="match status" value="1"/>
</dbReference>
<dbReference type="Proteomes" id="UP000467841">
    <property type="component" value="Unassembled WGS sequence"/>
</dbReference>
<reference evidence="1" key="1">
    <citation type="submission" date="2020-01" db="EMBL/GenBank/DDBJ databases">
        <authorList>
            <person name="Mishra B."/>
        </authorList>
    </citation>
    <scope>NUCLEOTIDE SEQUENCE [LARGE SCALE GENOMIC DNA]</scope>
</reference>
<dbReference type="PANTHER" id="PTHR14030:SF4">
    <property type="entry name" value="BUB1 KINASE, ISOFORM A-RELATED"/>
    <property type="match status" value="1"/>
</dbReference>
<evidence type="ECO:0000313" key="1">
    <source>
        <dbReference type="EMBL" id="CAA7021990.1"/>
    </source>
</evidence>
<dbReference type="GO" id="GO:0032991">
    <property type="term" value="C:protein-containing complex"/>
    <property type="evidence" value="ECO:0007669"/>
    <property type="project" value="UniProtKB-ARBA"/>
</dbReference>
<keyword evidence="2" id="KW-1185">Reference proteome</keyword>
<dbReference type="EMBL" id="CACVBM020000666">
    <property type="protein sequence ID" value="CAA7021990.1"/>
    <property type="molecule type" value="Genomic_DNA"/>
</dbReference>
<dbReference type="GO" id="GO:0007094">
    <property type="term" value="P:mitotic spindle assembly checkpoint signaling"/>
    <property type="evidence" value="ECO:0007669"/>
    <property type="project" value="InterPro"/>
</dbReference>